<evidence type="ECO:0000313" key="1">
    <source>
        <dbReference type="EMBL" id="KKL72991.1"/>
    </source>
</evidence>
<comment type="caution">
    <text evidence="1">The sequence shown here is derived from an EMBL/GenBank/DDBJ whole genome shotgun (WGS) entry which is preliminary data.</text>
</comment>
<reference evidence="1" key="1">
    <citation type="journal article" date="2015" name="Nature">
        <title>Complex archaea that bridge the gap between prokaryotes and eukaryotes.</title>
        <authorList>
            <person name="Spang A."/>
            <person name="Saw J.H."/>
            <person name="Jorgensen S.L."/>
            <person name="Zaremba-Niedzwiedzka K."/>
            <person name="Martijn J."/>
            <person name="Lind A.E."/>
            <person name="van Eijk R."/>
            <person name="Schleper C."/>
            <person name="Guy L."/>
            <person name="Ettema T.J."/>
        </authorList>
    </citation>
    <scope>NUCLEOTIDE SEQUENCE</scope>
</reference>
<name>A0A0F9F3E0_9ZZZZ</name>
<dbReference type="EMBL" id="LAZR01025101">
    <property type="protein sequence ID" value="KKL72991.1"/>
    <property type="molecule type" value="Genomic_DNA"/>
</dbReference>
<proteinExistence type="predicted"/>
<dbReference type="AlphaFoldDB" id="A0A0F9F3E0"/>
<accession>A0A0F9F3E0</accession>
<gene>
    <name evidence="1" type="ORF">LCGC14_2079390</name>
</gene>
<organism evidence="1">
    <name type="scientific">marine sediment metagenome</name>
    <dbReference type="NCBI Taxonomy" id="412755"/>
    <lineage>
        <taxon>unclassified sequences</taxon>
        <taxon>metagenomes</taxon>
        <taxon>ecological metagenomes</taxon>
    </lineage>
</organism>
<sequence>MSDAEYKFTEGYVRQRFEGGKCVEQRFKAVDQVHWEDGSGGLIPDPKHEDVYQPFDMVQPSGMVRPSFEALLTRIERKLDGVIDQLEKQKASGNIPDDSRSVLMGLELSDGGLIQYPDEDDKAIRRVDAHGNLEDVRRPGDEGYDEWRKLFP</sequence>
<protein>
    <submittedName>
        <fullName evidence="1">Uncharacterized protein</fullName>
    </submittedName>
</protein>